<sequence>MPTVVFSFLTPANIRSSEIAKSFFESVNTDLNGASLGKYGEVEPLSRDFANDLDGACKLWEQNLFWSETQRKGSGAVLHGTSRRHTNLSFYFDTPAPDGPAWIKFLTSVSHLLAVDYSSVHFFDKKSRTEEDEVLEGITSHDIQESLPTIAWAGCFGKPYVELIGKDDFESSGFVVVEPITESLIFCQLTSDPLDYIDNYETFRSRQDSVKSILGKDYFLGAPNATVPDFQFEHEVA</sequence>
<dbReference type="Proteomes" id="UP000317648">
    <property type="component" value="Chromosome"/>
</dbReference>
<gene>
    <name evidence="1" type="ORF">Pla8534_59080</name>
</gene>
<accession>A0A518E1S0</accession>
<dbReference type="EMBL" id="CP036433">
    <property type="protein sequence ID" value="QDU98047.1"/>
    <property type="molecule type" value="Genomic_DNA"/>
</dbReference>
<organism evidence="1 2">
    <name type="scientific">Lignipirellula cremea</name>
    <dbReference type="NCBI Taxonomy" id="2528010"/>
    <lineage>
        <taxon>Bacteria</taxon>
        <taxon>Pseudomonadati</taxon>
        <taxon>Planctomycetota</taxon>
        <taxon>Planctomycetia</taxon>
        <taxon>Pirellulales</taxon>
        <taxon>Pirellulaceae</taxon>
        <taxon>Lignipirellula</taxon>
    </lineage>
</organism>
<name>A0A518E1S0_9BACT</name>
<dbReference type="AlphaFoldDB" id="A0A518E1S0"/>
<protein>
    <submittedName>
        <fullName evidence="1">Uncharacterized protein</fullName>
    </submittedName>
</protein>
<keyword evidence="2" id="KW-1185">Reference proteome</keyword>
<dbReference type="KEGG" id="lcre:Pla8534_59080"/>
<proteinExistence type="predicted"/>
<reference evidence="1 2" key="1">
    <citation type="submission" date="2019-02" db="EMBL/GenBank/DDBJ databases">
        <title>Deep-cultivation of Planctomycetes and their phenomic and genomic characterization uncovers novel biology.</title>
        <authorList>
            <person name="Wiegand S."/>
            <person name="Jogler M."/>
            <person name="Boedeker C."/>
            <person name="Pinto D."/>
            <person name="Vollmers J."/>
            <person name="Rivas-Marin E."/>
            <person name="Kohn T."/>
            <person name="Peeters S.H."/>
            <person name="Heuer A."/>
            <person name="Rast P."/>
            <person name="Oberbeckmann S."/>
            <person name="Bunk B."/>
            <person name="Jeske O."/>
            <person name="Meyerdierks A."/>
            <person name="Storesund J.E."/>
            <person name="Kallscheuer N."/>
            <person name="Luecker S."/>
            <person name="Lage O.M."/>
            <person name="Pohl T."/>
            <person name="Merkel B.J."/>
            <person name="Hornburger P."/>
            <person name="Mueller R.-W."/>
            <person name="Bruemmer F."/>
            <person name="Labrenz M."/>
            <person name="Spormann A.M."/>
            <person name="Op den Camp H."/>
            <person name="Overmann J."/>
            <person name="Amann R."/>
            <person name="Jetten M.S.M."/>
            <person name="Mascher T."/>
            <person name="Medema M.H."/>
            <person name="Devos D.P."/>
            <person name="Kaster A.-K."/>
            <person name="Ovreas L."/>
            <person name="Rohde M."/>
            <person name="Galperin M.Y."/>
            <person name="Jogler C."/>
        </authorList>
    </citation>
    <scope>NUCLEOTIDE SEQUENCE [LARGE SCALE GENOMIC DNA]</scope>
    <source>
        <strain evidence="1 2">Pla85_3_4</strain>
    </source>
</reference>
<evidence type="ECO:0000313" key="2">
    <source>
        <dbReference type="Proteomes" id="UP000317648"/>
    </source>
</evidence>
<evidence type="ECO:0000313" key="1">
    <source>
        <dbReference type="EMBL" id="QDU98047.1"/>
    </source>
</evidence>